<dbReference type="GO" id="GO:0004112">
    <property type="term" value="F:cyclic-nucleotide phosphodiesterase activity"/>
    <property type="evidence" value="ECO:0007669"/>
    <property type="project" value="TreeGrafter"/>
</dbReference>
<dbReference type="SUPFAM" id="SSF109604">
    <property type="entry name" value="HD-domain/PDEase-like"/>
    <property type="match status" value="2"/>
</dbReference>
<reference evidence="5 6" key="2">
    <citation type="journal article" date="2015" name="MBio">
        <title>Genome-Resolved Metagenomic Analysis Reveals Roles for Candidate Phyla and Other Microbial Community Members in Biogeochemical Transformations in Oil Reservoirs.</title>
        <authorList>
            <person name="Hu P."/>
            <person name="Tom L."/>
            <person name="Singh A."/>
            <person name="Thomas B.C."/>
            <person name="Baker B.J."/>
            <person name="Piceno Y.M."/>
            <person name="Andersen G.L."/>
            <person name="Banfield J.F."/>
        </authorList>
    </citation>
    <scope>NUCLEOTIDE SEQUENCE [LARGE SCALE GENOMIC DNA]</scope>
</reference>
<dbReference type="Proteomes" id="UP000055014">
    <property type="component" value="Unassembled WGS sequence"/>
</dbReference>
<dbReference type="SMART" id="SM00471">
    <property type="entry name" value="HDc"/>
    <property type="match status" value="2"/>
</dbReference>
<evidence type="ECO:0000313" key="6">
    <source>
        <dbReference type="Proteomes" id="UP000055014"/>
    </source>
</evidence>
<evidence type="ECO:0000313" key="4">
    <source>
        <dbReference type="EMBL" id="KUK88319.1"/>
    </source>
</evidence>
<dbReference type="EMBL" id="LGGW01000140">
    <property type="protein sequence ID" value="KUK88319.1"/>
    <property type="molecule type" value="Genomic_DNA"/>
</dbReference>
<reference evidence="4" key="1">
    <citation type="journal article" date="2015" name="MBio">
        <title>Genome-resolved metagenomic analysis reveals roles for candidate phyla and other microbial community members in biogeochemical transformations in oil reservoirs.</title>
        <authorList>
            <person name="Hu P."/>
            <person name="Tom L."/>
            <person name="Singh A."/>
            <person name="Thomas B.C."/>
            <person name="Baker B.J."/>
            <person name="Piceno Y.M."/>
            <person name="Andersen G.L."/>
            <person name="Banfield J.F."/>
        </authorList>
    </citation>
    <scope>NUCLEOTIDE SEQUENCE [LARGE SCALE GENOMIC DNA]</scope>
    <source>
        <strain evidence="3">46_47</strain>
        <strain evidence="4">46_70</strain>
    </source>
</reference>
<dbReference type="Proteomes" id="UP000054260">
    <property type="component" value="Unassembled WGS sequence"/>
</dbReference>
<dbReference type="NCBIfam" id="TIGR00277">
    <property type="entry name" value="HDIG"/>
    <property type="match status" value="1"/>
</dbReference>
<dbReference type="Pfam" id="PF13487">
    <property type="entry name" value="HD_5"/>
    <property type="match status" value="1"/>
</dbReference>
<dbReference type="Proteomes" id="UP000264215">
    <property type="component" value="Unassembled WGS sequence"/>
</dbReference>
<dbReference type="CDD" id="cd00077">
    <property type="entry name" value="HDc"/>
    <property type="match status" value="2"/>
</dbReference>
<evidence type="ECO:0000313" key="2">
    <source>
        <dbReference type="EMBL" id="HCO70293.1"/>
    </source>
</evidence>
<dbReference type="InterPro" id="IPR006674">
    <property type="entry name" value="HD_domain"/>
</dbReference>
<dbReference type="InterPro" id="IPR006675">
    <property type="entry name" value="HDIG_dom"/>
</dbReference>
<sequence>MRFNTKEMYLILFRLLKRVSKIDIHSLQVAYISKIVGRELGFSRQRLNVLGFLHDIGLLNPVQVNQVQRTLGVENASISNWLALNSGLQENHAVIGARIVSHIEDISELSDVVEKHHYYPILLNPEIDHDIMASVVHLADSVSIQLLSGEKDFNHMETIKRAVVNSNEFLEKAKFAFEKISEKKGFWWTVVDENTLYDEFERDLEENPLSNSDLQSLGDILMYMTDVKSRFTTFHTERIAYVSKLLAERAHLGEERAMEVFFAAKIHDLGKMATPISILEKPGKLTKEETFIMQRHIFDSYLIVGGREAIEKHRLLQWGVNHHERLDSSGYAWGKSSTELDLESRIIMIADVFVALTEDRPYRKGMSIGASLDVVARQVQSGLLDEYVFTKLRDLVAEGLDFTRIESNTRRTLFFYET</sequence>
<evidence type="ECO:0000313" key="5">
    <source>
        <dbReference type="Proteomes" id="UP000054260"/>
    </source>
</evidence>
<evidence type="ECO:0000313" key="3">
    <source>
        <dbReference type="EMBL" id="KUK66788.1"/>
    </source>
</evidence>
<dbReference type="EMBL" id="DQBS01000157">
    <property type="protein sequence ID" value="HCO70293.1"/>
    <property type="molecule type" value="Genomic_DNA"/>
</dbReference>
<protein>
    <submittedName>
        <fullName evidence="4">Metal dependent phosphohydrolase</fullName>
    </submittedName>
</protein>
<dbReference type="EMBL" id="LGGH01000170">
    <property type="protein sequence ID" value="KUK66788.1"/>
    <property type="molecule type" value="Genomic_DNA"/>
</dbReference>
<dbReference type="PATRIC" id="fig|1236046.5.peg.1165"/>
<dbReference type="InterPro" id="IPR037522">
    <property type="entry name" value="HD_GYP_dom"/>
</dbReference>
<dbReference type="AlphaFoldDB" id="A0A101I4N1"/>
<comment type="caution">
    <text evidence="4">The sequence shown here is derived from an EMBL/GenBank/DDBJ whole genome shotgun (WGS) entry which is preliminary data.</text>
</comment>
<keyword evidence="4" id="KW-0378">Hydrolase</keyword>
<dbReference type="GO" id="GO:0009214">
    <property type="term" value="P:cyclic nucleotide catabolic process"/>
    <property type="evidence" value="ECO:0007669"/>
    <property type="project" value="TreeGrafter"/>
</dbReference>
<dbReference type="PANTHER" id="PTHR43155:SF1">
    <property type="entry name" value="3'3'-CGAMP-SPECIFIC PHOSPHODIESTERASE 1"/>
    <property type="match status" value="1"/>
</dbReference>
<accession>A0A101I4N1</accession>
<proteinExistence type="predicted"/>
<dbReference type="Gene3D" id="1.10.3210.10">
    <property type="entry name" value="Hypothetical protein af1432"/>
    <property type="match status" value="2"/>
</dbReference>
<gene>
    <name evidence="2" type="ORF">DIT26_06935</name>
    <name evidence="3" type="ORF">XD86_1061</name>
    <name evidence="4" type="ORF">XE02_1278</name>
</gene>
<dbReference type="Pfam" id="PF01966">
    <property type="entry name" value="HD"/>
    <property type="match status" value="1"/>
</dbReference>
<dbReference type="PANTHER" id="PTHR43155">
    <property type="entry name" value="CYCLIC DI-GMP PHOSPHODIESTERASE PA4108-RELATED"/>
    <property type="match status" value="1"/>
</dbReference>
<dbReference type="PROSITE" id="PS51832">
    <property type="entry name" value="HD_GYP"/>
    <property type="match status" value="1"/>
</dbReference>
<dbReference type="InterPro" id="IPR003607">
    <property type="entry name" value="HD/PDEase_dom"/>
</dbReference>
<feature type="domain" description="HD-GYP" evidence="1">
    <location>
        <begin position="210"/>
        <end position="407"/>
    </location>
</feature>
<reference evidence="2 7" key="3">
    <citation type="journal article" date="2018" name="Nat. Biotechnol.">
        <title>A standardized bacterial taxonomy based on genome phylogeny substantially revises the tree of life.</title>
        <authorList>
            <person name="Parks D.H."/>
            <person name="Chuvochina M."/>
            <person name="Waite D.W."/>
            <person name="Rinke C."/>
            <person name="Skarshewski A."/>
            <person name="Chaumeil P.A."/>
            <person name="Hugenholtz P."/>
        </authorList>
    </citation>
    <scope>NUCLEOTIDE SEQUENCE [LARGE SCALE GENOMIC DNA]</scope>
    <source>
        <strain evidence="2">UBA9905</strain>
    </source>
</reference>
<evidence type="ECO:0000259" key="1">
    <source>
        <dbReference type="PROSITE" id="PS51832"/>
    </source>
</evidence>
<name>A0A101I4N1_9BACT</name>
<evidence type="ECO:0000313" key="7">
    <source>
        <dbReference type="Proteomes" id="UP000264215"/>
    </source>
</evidence>
<organism evidence="4 6">
    <name type="scientific">Mesotoga infera</name>
    <dbReference type="NCBI Taxonomy" id="1236046"/>
    <lineage>
        <taxon>Bacteria</taxon>
        <taxon>Thermotogati</taxon>
        <taxon>Thermotogota</taxon>
        <taxon>Thermotogae</taxon>
        <taxon>Kosmotogales</taxon>
        <taxon>Kosmotogaceae</taxon>
        <taxon>Mesotoga</taxon>
    </lineage>
</organism>